<dbReference type="PANTHER" id="PTHR21716:SF62">
    <property type="entry name" value="TRANSPORT PROTEIN YDBI-RELATED"/>
    <property type="match status" value="1"/>
</dbReference>
<keyword evidence="4 6" id="KW-1133">Transmembrane helix</keyword>
<keyword evidence="5 6" id="KW-0472">Membrane</keyword>
<feature type="transmembrane region" description="Helical" evidence="6">
    <location>
        <begin position="260"/>
        <end position="279"/>
    </location>
</feature>
<feature type="transmembrane region" description="Helical" evidence="6">
    <location>
        <begin position="319"/>
        <end position="339"/>
    </location>
</feature>
<keyword evidence="3 6" id="KW-0812">Transmembrane</keyword>
<dbReference type="RefSeq" id="WP_091535679.1">
    <property type="nucleotide sequence ID" value="NZ_FOOC01000018.1"/>
</dbReference>
<feature type="transmembrane region" description="Helical" evidence="6">
    <location>
        <begin position="285"/>
        <end position="312"/>
    </location>
</feature>
<reference evidence="7 8" key="1">
    <citation type="submission" date="2016-10" db="EMBL/GenBank/DDBJ databases">
        <authorList>
            <person name="de Groot N.N."/>
        </authorList>
    </citation>
    <scope>NUCLEOTIDE SEQUENCE [LARGE SCALE GENOMIC DNA]</scope>
    <source>
        <strain evidence="7 8">DSM 23609</strain>
    </source>
</reference>
<accession>A0A1I2KF54</accession>
<evidence type="ECO:0000256" key="6">
    <source>
        <dbReference type="SAM" id="Phobius"/>
    </source>
</evidence>
<name>A0A1I2KF54_9GAMM</name>
<evidence type="ECO:0000256" key="1">
    <source>
        <dbReference type="ARBA" id="ARBA00004141"/>
    </source>
</evidence>
<dbReference type="STRING" id="1076937.SAMN04488120_11816"/>
<organism evidence="7 8">
    <name type="scientific">Fontimonas thermophila</name>
    <dbReference type="NCBI Taxonomy" id="1076937"/>
    <lineage>
        <taxon>Bacteria</taxon>
        <taxon>Pseudomonadati</taxon>
        <taxon>Pseudomonadota</taxon>
        <taxon>Gammaproteobacteria</taxon>
        <taxon>Nevskiales</taxon>
        <taxon>Nevskiaceae</taxon>
        <taxon>Fontimonas</taxon>
    </lineage>
</organism>
<dbReference type="Proteomes" id="UP000199771">
    <property type="component" value="Unassembled WGS sequence"/>
</dbReference>
<dbReference type="GO" id="GO:0016020">
    <property type="term" value="C:membrane"/>
    <property type="evidence" value="ECO:0007669"/>
    <property type="project" value="UniProtKB-SubCell"/>
</dbReference>
<comment type="subcellular location">
    <subcellularLocation>
        <location evidence="1">Membrane</location>
        <topology evidence="1">Multi-pass membrane protein</topology>
    </subcellularLocation>
</comment>
<keyword evidence="8" id="KW-1185">Reference proteome</keyword>
<proteinExistence type="inferred from homology"/>
<feature type="transmembrane region" description="Helical" evidence="6">
    <location>
        <begin position="58"/>
        <end position="78"/>
    </location>
</feature>
<dbReference type="PANTHER" id="PTHR21716">
    <property type="entry name" value="TRANSMEMBRANE PROTEIN"/>
    <property type="match status" value="1"/>
</dbReference>
<feature type="transmembrane region" description="Helical" evidence="6">
    <location>
        <begin position="197"/>
        <end position="217"/>
    </location>
</feature>
<evidence type="ECO:0000256" key="5">
    <source>
        <dbReference type="ARBA" id="ARBA00023136"/>
    </source>
</evidence>
<evidence type="ECO:0000256" key="4">
    <source>
        <dbReference type="ARBA" id="ARBA00022989"/>
    </source>
</evidence>
<feature type="transmembrane region" description="Helical" evidence="6">
    <location>
        <begin position="15"/>
        <end position="46"/>
    </location>
</feature>
<feature type="transmembrane region" description="Helical" evidence="6">
    <location>
        <begin position="351"/>
        <end position="372"/>
    </location>
</feature>
<comment type="similarity">
    <text evidence="2">Belongs to the autoinducer-2 exporter (AI-2E) (TC 2.A.86) family.</text>
</comment>
<evidence type="ECO:0000313" key="7">
    <source>
        <dbReference type="EMBL" id="SFF65594.1"/>
    </source>
</evidence>
<dbReference type="InterPro" id="IPR002549">
    <property type="entry name" value="AI-2E-like"/>
</dbReference>
<dbReference type="EMBL" id="FOOC01000018">
    <property type="protein sequence ID" value="SFF65594.1"/>
    <property type="molecule type" value="Genomic_DNA"/>
</dbReference>
<dbReference type="OrthoDB" id="9772136at2"/>
<dbReference type="GO" id="GO:0055085">
    <property type="term" value="P:transmembrane transport"/>
    <property type="evidence" value="ECO:0007669"/>
    <property type="project" value="TreeGrafter"/>
</dbReference>
<sequence>MAFSLDQFYRLNRKALIWLALAVVLWLLRDFFGLVFLTFVIAFFAMPAARRLHERLRLPYRAALVVVYLLFLGALAGFGRFVMPNIVNEGTRLVANLGAIQQRLIELDQRFATEYPALHQLFSGYLRSLLDSQAAQQMHERLTEQRLALEAEPAADDAAAERRRRELLLAEEKLLIEALFREQAERLRKLTPHLINFVYQATATMALALLFSFLILIDLERLQRLVRALQGSRLHDVYAEAAGPLVRFTQVIGQGLRAQAMIALTNTALTLLGLLLLGIPSIAVLSMIVFVCSFIPVLGVFISTVPIVLVALNTGGVELALWSVVMIVVIHAIEAYGLNPLIYGRTLQLNPVLTLIILFVAYHVFGIWGMLLGVPTARYLLSDVLRVALDER</sequence>
<evidence type="ECO:0000313" key="8">
    <source>
        <dbReference type="Proteomes" id="UP000199771"/>
    </source>
</evidence>
<gene>
    <name evidence="7" type="ORF">SAMN04488120_11816</name>
</gene>
<dbReference type="AlphaFoldDB" id="A0A1I2KF54"/>
<protein>
    <submittedName>
        <fullName evidence="7">Predicted PurR-regulated permease PerM</fullName>
    </submittedName>
</protein>
<evidence type="ECO:0000256" key="3">
    <source>
        <dbReference type="ARBA" id="ARBA00022692"/>
    </source>
</evidence>
<evidence type="ECO:0000256" key="2">
    <source>
        <dbReference type="ARBA" id="ARBA00009773"/>
    </source>
</evidence>
<dbReference type="Pfam" id="PF01594">
    <property type="entry name" value="AI-2E_transport"/>
    <property type="match status" value="2"/>
</dbReference>